<dbReference type="STRING" id="335543.Sfum_2250"/>
<evidence type="ECO:0000313" key="2">
    <source>
        <dbReference type="Proteomes" id="UP000001784"/>
    </source>
</evidence>
<dbReference type="Gene3D" id="3.20.20.370">
    <property type="entry name" value="Glycoside hydrolase/deacetylase"/>
    <property type="match status" value="1"/>
</dbReference>
<sequence length="311" mass="34890">MKLVFSIDVEEEGLFTGEYSREPPGVENIRGLDRLEFVSKEFGFPLTLLVSYRVARDACARKVLLDWKDLRGAEIGAHLHHWSTPPFDKLPYPEPVPADLLPPALLRAKLENLLDALKTNLGVTARSFRMGRFDIGTQVPKLLPELGLLTDSSIVPLRRTAGGPDHFMAPCEPYRLEGSDGRTPSVLEVPLTMIPLFPRTRNAVYRQSSFLPPRVRDFLLTAYRHAAVVGVHPAWFSLSAMKLAANLHRARGGCVLCMFLHSSEVHPGATPKFRTESDVRRLVDKIRAFLAWLVRTGPVRGMTLEDLRAFF</sequence>
<reference evidence="1 2" key="1">
    <citation type="submission" date="2006-10" db="EMBL/GenBank/DDBJ databases">
        <title>Complete sequence of Syntrophobacter fumaroxidans MPOB.</title>
        <authorList>
            <consortium name="US DOE Joint Genome Institute"/>
            <person name="Copeland A."/>
            <person name="Lucas S."/>
            <person name="Lapidus A."/>
            <person name="Barry K."/>
            <person name="Detter J.C."/>
            <person name="Glavina del Rio T."/>
            <person name="Hammon N."/>
            <person name="Israni S."/>
            <person name="Pitluck S."/>
            <person name="Goltsman E.G."/>
            <person name="Martinez M."/>
            <person name="Schmutz J."/>
            <person name="Larimer F."/>
            <person name="Land M."/>
            <person name="Hauser L."/>
            <person name="Kyrpides N."/>
            <person name="Kim E."/>
            <person name="Boone D.R."/>
            <person name="Brockman F."/>
            <person name="Culley D."/>
            <person name="Ferry J."/>
            <person name="Gunsalus R."/>
            <person name="McInerney M.J."/>
            <person name="Morrison M."/>
            <person name="Plugge C."/>
            <person name="Rohlin L."/>
            <person name="Scholten J."/>
            <person name="Sieber J."/>
            <person name="Stams A.J.M."/>
            <person name="Worm P."/>
            <person name="Henstra A.M."/>
            <person name="Richardson P."/>
        </authorList>
    </citation>
    <scope>NUCLEOTIDE SEQUENCE [LARGE SCALE GENOMIC DNA]</scope>
    <source>
        <strain evidence="2">DSM 10017 / MPOB</strain>
    </source>
</reference>
<dbReference type="eggNOG" id="COG0726">
    <property type="taxonomic scope" value="Bacteria"/>
</dbReference>
<dbReference type="KEGG" id="sfu:Sfum_2250"/>
<dbReference type="AlphaFoldDB" id="A0LKI0"/>
<evidence type="ECO:0000313" key="1">
    <source>
        <dbReference type="EMBL" id="ABK17932.1"/>
    </source>
</evidence>
<gene>
    <name evidence="1" type="ordered locus">Sfum_2250</name>
</gene>
<organism evidence="1 2">
    <name type="scientific">Syntrophobacter fumaroxidans (strain DSM 10017 / MPOB)</name>
    <dbReference type="NCBI Taxonomy" id="335543"/>
    <lineage>
        <taxon>Bacteria</taxon>
        <taxon>Pseudomonadati</taxon>
        <taxon>Thermodesulfobacteriota</taxon>
        <taxon>Syntrophobacteria</taxon>
        <taxon>Syntrophobacterales</taxon>
        <taxon>Syntrophobacteraceae</taxon>
        <taxon>Syntrophobacter</taxon>
    </lineage>
</organism>
<dbReference type="InParanoid" id="A0LKI0"/>
<dbReference type="InterPro" id="IPR011330">
    <property type="entry name" value="Glyco_hydro/deAcase_b/a-brl"/>
</dbReference>
<dbReference type="HOGENOM" id="CLU_067768_0_0_7"/>
<dbReference type="Proteomes" id="UP000001784">
    <property type="component" value="Chromosome"/>
</dbReference>
<name>A0LKI0_SYNFM</name>
<dbReference type="GO" id="GO:0005975">
    <property type="term" value="P:carbohydrate metabolic process"/>
    <property type="evidence" value="ECO:0007669"/>
    <property type="project" value="InterPro"/>
</dbReference>
<keyword evidence="2" id="KW-1185">Reference proteome</keyword>
<dbReference type="CDD" id="cd10935">
    <property type="entry name" value="CE4_WalW"/>
    <property type="match status" value="1"/>
</dbReference>
<dbReference type="OrthoDB" id="9771584at2"/>
<dbReference type="SUPFAM" id="SSF88713">
    <property type="entry name" value="Glycoside hydrolase/deacetylase"/>
    <property type="match status" value="1"/>
</dbReference>
<accession>A0LKI0</accession>
<dbReference type="EMBL" id="CP000478">
    <property type="protein sequence ID" value="ABK17932.1"/>
    <property type="molecule type" value="Genomic_DNA"/>
</dbReference>
<evidence type="ECO:0008006" key="3">
    <source>
        <dbReference type="Google" id="ProtNLM"/>
    </source>
</evidence>
<protein>
    <recommendedName>
        <fullName evidence="3">NodB homology domain-containing protein</fullName>
    </recommendedName>
</protein>
<proteinExistence type="predicted"/>
<dbReference type="RefSeq" id="WP_011699101.1">
    <property type="nucleotide sequence ID" value="NC_008554.1"/>
</dbReference>